<evidence type="ECO:0000313" key="3">
    <source>
        <dbReference type="EMBL" id="CAF2033162.1"/>
    </source>
</evidence>
<dbReference type="OrthoDB" id="10012299at2759"/>
<evidence type="ECO:0000313" key="5">
    <source>
        <dbReference type="EMBL" id="CAF5115454.1"/>
    </source>
</evidence>
<evidence type="ECO:0000313" key="2">
    <source>
        <dbReference type="EMBL" id="CAF1326337.1"/>
    </source>
</evidence>
<reference evidence="1" key="1">
    <citation type="submission" date="2021-02" db="EMBL/GenBank/DDBJ databases">
        <authorList>
            <person name="Nowell W R."/>
        </authorList>
    </citation>
    <scope>NUCLEOTIDE SEQUENCE</scope>
</reference>
<comment type="caution">
    <text evidence="1">The sequence shown here is derived from an EMBL/GenBank/DDBJ whole genome shotgun (WGS) entry which is preliminary data.</text>
</comment>
<organism evidence="1 7">
    <name type="scientific">Rotaria magnacalcarata</name>
    <dbReference type="NCBI Taxonomy" id="392030"/>
    <lineage>
        <taxon>Eukaryota</taxon>
        <taxon>Metazoa</taxon>
        <taxon>Spiralia</taxon>
        <taxon>Gnathifera</taxon>
        <taxon>Rotifera</taxon>
        <taxon>Eurotatoria</taxon>
        <taxon>Bdelloidea</taxon>
        <taxon>Philodinida</taxon>
        <taxon>Philodinidae</taxon>
        <taxon>Rotaria</taxon>
    </lineage>
</organism>
<accession>A0A814K0D3</accession>
<name>A0A814K0D3_9BILA</name>
<dbReference type="Proteomes" id="UP000663834">
    <property type="component" value="Unassembled WGS sequence"/>
</dbReference>
<dbReference type="EMBL" id="CAJOBI010002873">
    <property type="protein sequence ID" value="CAF3947808.1"/>
    <property type="molecule type" value="Genomic_DNA"/>
</dbReference>
<protein>
    <submittedName>
        <fullName evidence="1">Uncharacterized protein</fullName>
    </submittedName>
</protein>
<dbReference type="EMBL" id="CAJNOV010000974">
    <property type="protein sequence ID" value="CAF1044436.1"/>
    <property type="molecule type" value="Genomic_DNA"/>
</dbReference>
<dbReference type="EMBL" id="CAJNRE010004172">
    <property type="protein sequence ID" value="CAF2033162.1"/>
    <property type="molecule type" value="Genomic_DNA"/>
</dbReference>
<evidence type="ECO:0000313" key="6">
    <source>
        <dbReference type="EMBL" id="CAF5198034.1"/>
    </source>
</evidence>
<dbReference type="Proteomes" id="UP000663855">
    <property type="component" value="Unassembled WGS sequence"/>
</dbReference>
<dbReference type="InterPro" id="IPR028092">
    <property type="entry name" value="RD3"/>
</dbReference>
<evidence type="ECO:0000313" key="7">
    <source>
        <dbReference type="Proteomes" id="UP000663855"/>
    </source>
</evidence>
<dbReference type="Proteomes" id="UP000681720">
    <property type="component" value="Unassembled WGS sequence"/>
</dbReference>
<evidence type="ECO:0000313" key="4">
    <source>
        <dbReference type="EMBL" id="CAF3947808.1"/>
    </source>
</evidence>
<dbReference type="EMBL" id="CAJOBJ010343500">
    <property type="protein sequence ID" value="CAF5198034.1"/>
    <property type="molecule type" value="Genomic_DNA"/>
</dbReference>
<gene>
    <name evidence="5" type="ORF">BYL167_LOCUS66304</name>
    <name evidence="1" type="ORF">CJN711_LOCUS4433</name>
    <name evidence="6" type="ORF">GIL414_LOCUS75631</name>
    <name evidence="2" type="ORF">KQP761_LOCUS6007</name>
    <name evidence="3" type="ORF">MBJ925_LOCUS10208</name>
    <name evidence="4" type="ORF">SMN809_LOCUS9082</name>
</gene>
<dbReference type="AlphaFoldDB" id="A0A814K0D3"/>
<dbReference type="Proteomes" id="UP000681967">
    <property type="component" value="Unassembled WGS sequence"/>
</dbReference>
<dbReference type="EMBL" id="CAJOBH010242927">
    <property type="protein sequence ID" value="CAF5115454.1"/>
    <property type="molecule type" value="Genomic_DNA"/>
</dbReference>
<dbReference type="Proteomes" id="UP000676336">
    <property type="component" value="Unassembled WGS sequence"/>
</dbReference>
<sequence>MAFSNLFRRHSTSPDIQAASYAYMDGNSTAETLLEELENQCRNSLTIAISQNKQGSDIFTRSIDGSLVASYDPPLNVVPSKRHASVDYTWLTPNKNLSQSINDSYHLSDIIKMELSELILSVLAEDCTLIINQFRRQIHNQTKPTAPENIIALFRKIICDYVDQKPKSRANVANMNDTINSNMKVNAKGSTGIYSIVRNNRINPKRQFDDERNCITELSEISITSSNDGTENNHSHSFNRS</sequence>
<proteinExistence type="predicted"/>
<dbReference type="EMBL" id="CAJNOW010001709">
    <property type="protein sequence ID" value="CAF1326337.1"/>
    <property type="molecule type" value="Genomic_DNA"/>
</dbReference>
<dbReference type="Pfam" id="PF14473">
    <property type="entry name" value="RD3"/>
    <property type="match status" value="1"/>
</dbReference>
<evidence type="ECO:0000313" key="1">
    <source>
        <dbReference type="EMBL" id="CAF1044436.1"/>
    </source>
</evidence>
<dbReference type="Proteomes" id="UP000663824">
    <property type="component" value="Unassembled WGS sequence"/>
</dbReference>